<feature type="transmembrane region" description="Helical" evidence="1">
    <location>
        <begin position="31"/>
        <end position="50"/>
    </location>
</feature>
<gene>
    <name evidence="2" type="ORF">ACFO5X_07690</name>
</gene>
<accession>A0ABV9KE26</accession>
<keyword evidence="1" id="KW-0812">Transmembrane</keyword>
<protein>
    <submittedName>
        <fullName evidence="2">YIP1 family protein</fullName>
    </submittedName>
</protein>
<sequence>MAVTSDISATYRGPGRVIGRLLDDGRQEGRALTFALVAGLLFFVAQSPYQAREAQLDPSGPLAVRLYWSAFFWVLIVPLAAYLLAAVFWVLARLTRRRISGYGIRLALFWALLASTPVALLAGMVAGFIGPGRQLDIVATLWVAVFVWFLVAGLVRAERAAA</sequence>
<keyword evidence="1" id="KW-0472">Membrane</keyword>
<feature type="transmembrane region" description="Helical" evidence="1">
    <location>
        <begin position="70"/>
        <end position="92"/>
    </location>
</feature>
<keyword evidence="3" id="KW-1185">Reference proteome</keyword>
<dbReference type="Proteomes" id="UP001595973">
    <property type="component" value="Unassembled WGS sequence"/>
</dbReference>
<dbReference type="EMBL" id="JBHSGI010000005">
    <property type="protein sequence ID" value="MFC4668430.1"/>
    <property type="molecule type" value="Genomic_DNA"/>
</dbReference>
<comment type="caution">
    <text evidence="2">The sequence shown here is derived from an EMBL/GenBank/DDBJ whole genome shotgun (WGS) entry which is preliminary data.</text>
</comment>
<reference evidence="3" key="1">
    <citation type="journal article" date="2019" name="Int. J. Syst. Evol. Microbiol.">
        <title>The Global Catalogue of Microorganisms (GCM) 10K type strain sequencing project: providing services to taxonomists for standard genome sequencing and annotation.</title>
        <authorList>
            <consortium name="The Broad Institute Genomics Platform"/>
            <consortium name="The Broad Institute Genome Sequencing Center for Infectious Disease"/>
            <person name="Wu L."/>
            <person name="Ma J."/>
        </authorList>
    </citation>
    <scope>NUCLEOTIDE SEQUENCE [LARGE SCALE GENOMIC DNA]</scope>
    <source>
        <strain evidence="3">CGMCC 4.7283</strain>
    </source>
</reference>
<feature type="transmembrane region" description="Helical" evidence="1">
    <location>
        <begin position="104"/>
        <end position="129"/>
    </location>
</feature>
<organism evidence="2 3">
    <name type="scientific">Seohaeicola nanhaiensis</name>
    <dbReference type="NCBI Taxonomy" id="1387282"/>
    <lineage>
        <taxon>Bacteria</taxon>
        <taxon>Pseudomonadati</taxon>
        <taxon>Pseudomonadota</taxon>
        <taxon>Alphaproteobacteria</taxon>
        <taxon>Rhodobacterales</taxon>
        <taxon>Roseobacteraceae</taxon>
        <taxon>Seohaeicola</taxon>
    </lineage>
</organism>
<keyword evidence="1" id="KW-1133">Transmembrane helix</keyword>
<evidence type="ECO:0000256" key="1">
    <source>
        <dbReference type="SAM" id="Phobius"/>
    </source>
</evidence>
<evidence type="ECO:0000313" key="3">
    <source>
        <dbReference type="Proteomes" id="UP001595973"/>
    </source>
</evidence>
<feature type="transmembrane region" description="Helical" evidence="1">
    <location>
        <begin position="135"/>
        <end position="155"/>
    </location>
</feature>
<proteinExistence type="predicted"/>
<name>A0ABV9KE26_9RHOB</name>
<dbReference type="RefSeq" id="WP_380716714.1">
    <property type="nucleotide sequence ID" value="NZ_JBHSGI010000005.1"/>
</dbReference>
<evidence type="ECO:0000313" key="2">
    <source>
        <dbReference type="EMBL" id="MFC4668430.1"/>
    </source>
</evidence>